<dbReference type="Proteomes" id="UP000053989">
    <property type="component" value="Unassembled WGS sequence"/>
</dbReference>
<evidence type="ECO:0000313" key="2">
    <source>
        <dbReference type="EMBL" id="KIM65112.1"/>
    </source>
</evidence>
<sequence length="61" mass="6889">MRCILLWDLRHIKRARGDLGFRGVKGTTSTQASCFVLFGGDHDKLEQLDELVTTLLRAPCE</sequence>
<keyword evidence="3" id="KW-1185">Reference proteome</keyword>
<dbReference type="STRING" id="1036808.A0A0C3AJP5"/>
<dbReference type="GO" id="GO:0005829">
    <property type="term" value="C:cytosol"/>
    <property type="evidence" value="ECO:0007669"/>
    <property type="project" value="TreeGrafter"/>
</dbReference>
<organism evidence="2 3">
    <name type="scientific">Scleroderma citrinum Foug A</name>
    <dbReference type="NCBI Taxonomy" id="1036808"/>
    <lineage>
        <taxon>Eukaryota</taxon>
        <taxon>Fungi</taxon>
        <taxon>Dikarya</taxon>
        <taxon>Basidiomycota</taxon>
        <taxon>Agaricomycotina</taxon>
        <taxon>Agaricomycetes</taxon>
        <taxon>Agaricomycetidae</taxon>
        <taxon>Boletales</taxon>
        <taxon>Sclerodermatineae</taxon>
        <taxon>Sclerodermataceae</taxon>
        <taxon>Scleroderma</taxon>
    </lineage>
</organism>
<evidence type="ECO:0000256" key="1">
    <source>
        <dbReference type="ARBA" id="ARBA00023239"/>
    </source>
</evidence>
<dbReference type="GO" id="GO:0044208">
    <property type="term" value="P:'de novo' AMP biosynthetic process"/>
    <property type="evidence" value="ECO:0007669"/>
    <property type="project" value="TreeGrafter"/>
</dbReference>
<dbReference type="PANTHER" id="PTHR43172">
    <property type="entry name" value="ADENYLOSUCCINATE LYASE"/>
    <property type="match status" value="1"/>
</dbReference>
<dbReference type="GO" id="GO:0070626">
    <property type="term" value="F:(S)-2-(5-amino-1-(5-phospho-D-ribosyl)imidazole-4-carboxamido) succinate lyase (fumarate-forming) activity"/>
    <property type="evidence" value="ECO:0007669"/>
    <property type="project" value="TreeGrafter"/>
</dbReference>
<dbReference type="Gene3D" id="1.20.200.10">
    <property type="entry name" value="Fumarase/aspartase (Central domain)"/>
    <property type="match status" value="1"/>
</dbReference>
<reference evidence="2 3" key="1">
    <citation type="submission" date="2014-04" db="EMBL/GenBank/DDBJ databases">
        <authorList>
            <consortium name="DOE Joint Genome Institute"/>
            <person name="Kuo A."/>
            <person name="Kohler A."/>
            <person name="Nagy L.G."/>
            <person name="Floudas D."/>
            <person name="Copeland A."/>
            <person name="Barry K.W."/>
            <person name="Cichocki N."/>
            <person name="Veneault-Fourrey C."/>
            <person name="LaButti K."/>
            <person name="Lindquist E.A."/>
            <person name="Lipzen A."/>
            <person name="Lundell T."/>
            <person name="Morin E."/>
            <person name="Murat C."/>
            <person name="Sun H."/>
            <person name="Tunlid A."/>
            <person name="Henrissat B."/>
            <person name="Grigoriev I.V."/>
            <person name="Hibbett D.S."/>
            <person name="Martin F."/>
            <person name="Nordberg H.P."/>
            <person name="Cantor M.N."/>
            <person name="Hua S.X."/>
        </authorList>
    </citation>
    <scope>NUCLEOTIDE SEQUENCE [LARGE SCALE GENOMIC DNA]</scope>
    <source>
        <strain evidence="2 3">Foug A</strain>
    </source>
</reference>
<keyword evidence="1" id="KW-0456">Lyase</keyword>
<dbReference type="Gene3D" id="1.10.275.60">
    <property type="match status" value="1"/>
</dbReference>
<name>A0A0C3AJP5_9AGAM</name>
<evidence type="ECO:0000313" key="3">
    <source>
        <dbReference type="Proteomes" id="UP000053989"/>
    </source>
</evidence>
<dbReference type="InParanoid" id="A0A0C3AJP5"/>
<dbReference type="PANTHER" id="PTHR43172:SF1">
    <property type="entry name" value="ADENYLOSUCCINATE LYASE"/>
    <property type="match status" value="1"/>
</dbReference>
<reference evidence="3" key="2">
    <citation type="submission" date="2015-01" db="EMBL/GenBank/DDBJ databases">
        <title>Evolutionary Origins and Diversification of the Mycorrhizal Mutualists.</title>
        <authorList>
            <consortium name="DOE Joint Genome Institute"/>
            <consortium name="Mycorrhizal Genomics Consortium"/>
            <person name="Kohler A."/>
            <person name="Kuo A."/>
            <person name="Nagy L.G."/>
            <person name="Floudas D."/>
            <person name="Copeland A."/>
            <person name="Barry K.W."/>
            <person name="Cichocki N."/>
            <person name="Veneault-Fourrey C."/>
            <person name="LaButti K."/>
            <person name="Lindquist E.A."/>
            <person name="Lipzen A."/>
            <person name="Lundell T."/>
            <person name="Morin E."/>
            <person name="Murat C."/>
            <person name="Riley R."/>
            <person name="Ohm R."/>
            <person name="Sun H."/>
            <person name="Tunlid A."/>
            <person name="Henrissat B."/>
            <person name="Grigoriev I.V."/>
            <person name="Hibbett D.S."/>
            <person name="Martin F."/>
        </authorList>
    </citation>
    <scope>NUCLEOTIDE SEQUENCE [LARGE SCALE GENOMIC DNA]</scope>
    <source>
        <strain evidence="3">Foug A</strain>
    </source>
</reference>
<dbReference type="AlphaFoldDB" id="A0A0C3AJP5"/>
<accession>A0A0C3AJP5</accession>
<gene>
    <name evidence="2" type="ORF">SCLCIDRAFT_1212606</name>
</gene>
<dbReference type="GO" id="GO:0004018">
    <property type="term" value="F:N6-(1,2-dicarboxyethyl)AMP AMP-lyase (fumarate-forming) activity"/>
    <property type="evidence" value="ECO:0007669"/>
    <property type="project" value="TreeGrafter"/>
</dbReference>
<dbReference type="HOGENOM" id="CLU_2924017_0_0_1"/>
<proteinExistence type="predicted"/>
<dbReference type="EMBL" id="KN822024">
    <property type="protein sequence ID" value="KIM65112.1"/>
    <property type="molecule type" value="Genomic_DNA"/>
</dbReference>
<protein>
    <submittedName>
        <fullName evidence="2">Uncharacterized protein</fullName>
    </submittedName>
</protein>